<keyword evidence="12" id="KW-1185">Reference proteome</keyword>
<dbReference type="AlphaFoldDB" id="A0A7W9STH0"/>
<dbReference type="EMBL" id="JACHGW010000004">
    <property type="protein sequence ID" value="MBB6052550.1"/>
    <property type="molecule type" value="Genomic_DNA"/>
</dbReference>
<comment type="subunit">
    <text evidence="7">The glycine cleavage system is composed of four proteins: P, T, L and H.</text>
</comment>
<keyword evidence="4 7" id="KW-0808">Transferase</keyword>
<dbReference type="PIRSF" id="PIRSF006487">
    <property type="entry name" value="GcvT"/>
    <property type="match status" value="1"/>
</dbReference>
<dbReference type="Pfam" id="PF08669">
    <property type="entry name" value="GCV_T_C"/>
    <property type="match status" value="1"/>
</dbReference>
<dbReference type="EC" id="2.1.2.10" evidence="2 7"/>
<dbReference type="PANTHER" id="PTHR43757">
    <property type="entry name" value="AMINOMETHYLTRANSFERASE"/>
    <property type="match status" value="1"/>
</dbReference>
<dbReference type="InterPro" id="IPR029043">
    <property type="entry name" value="GcvT/YgfZ_C"/>
</dbReference>
<dbReference type="SUPFAM" id="SSF101790">
    <property type="entry name" value="Aminomethyltransferase beta-barrel domain"/>
    <property type="match status" value="1"/>
</dbReference>
<dbReference type="InterPro" id="IPR027266">
    <property type="entry name" value="TrmE/GcvT-like"/>
</dbReference>
<dbReference type="InterPro" id="IPR028896">
    <property type="entry name" value="GcvT/YgfZ/DmdA"/>
</dbReference>
<name>A0A7W9STH0_ARMRO</name>
<evidence type="ECO:0000259" key="10">
    <source>
        <dbReference type="Pfam" id="PF08669"/>
    </source>
</evidence>
<dbReference type="GO" id="GO:0019464">
    <property type="term" value="P:glycine decarboxylation via glycine cleavage system"/>
    <property type="evidence" value="ECO:0007669"/>
    <property type="project" value="UniProtKB-UniRule"/>
</dbReference>
<gene>
    <name evidence="7" type="primary">gcvT</name>
    <name evidence="11" type="ORF">HNQ39_004371</name>
</gene>
<dbReference type="InterPro" id="IPR022903">
    <property type="entry name" value="GcvT_bac"/>
</dbReference>
<evidence type="ECO:0000313" key="12">
    <source>
        <dbReference type="Proteomes" id="UP000520814"/>
    </source>
</evidence>
<reference evidence="11 12" key="1">
    <citation type="submission" date="2020-08" db="EMBL/GenBank/DDBJ databases">
        <title>Genomic Encyclopedia of Type Strains, Phase IV (KMG-IV): sequencing the most valuable type-strain genomes for metagenomic binning, comparative biology and taxonomic classification.</title>
        <authorList>
            <person name="Goeker M."/>
        </authorList>
    </citation>
    <scope>NUCLEOTIDE SEQUENCE [LARGE SCALE GENOMIC DNA]</scope>
    <source>
        <strain evidence="11 12">DSM 23562</strain>
    </source>
</reference>
<protein>
    <recommendedName>
        <fullName evidence="2 7">Aminomethyltransferase</fullName>
        <ecNumber evidence="2 7">2.1.2.10</ecNumber>
    </recommendedName>
    <alternativeName>
        <fullName evidence="5 7">Glycine cleavage system T protein</fullName>
    </alternativeName>
</protein>
<dbReference type="FunFam" id="4.10.1250.10:FF:000001">
    <property type="entry name" value="Aminomethyltransferase"/>
    <property type="match status" value="1"/>
</dbReference>
<dbReference type="Proteomes" id="UP000520814">
    <property type="component" value="Unassembled WGS sequence"/>
</dbReference>
<evidence type="ECO:0000256" key="1">
    <source>
        <dbReference type="ARBA" id="ARBA00008609"/>
    </source>
</evidence>
<dbReference type="HAMAP" id="MF_00259">
    <property type="entry name" value="GcvT"/>
    <property type="match status" value="1"/>
</dbReference>
<dbReference type="Gene3D" id="3.30.70.1400">
    <property type="entry name" value="Aminomethyltransferase beta-barrel domains"/>
    <property type="match status" value="1"/>
</dbReference>
<feature type="domain" description="GCVT N-terminal" evidence="9">
    <location>
        <begin position="10"/>
        <end position="261"/>
    </location>
</feature>
<dbReference type="GO" id="GO:0032259">
    <property type="term" value="P:methylation"/>
    <property type="evidence" value="ECO:0007669"/>
    <property type="project" value="UniProtKB-KW"/>
</dbReference>
<evidence type="ECO:0000313" key="11">
    <source>
        <dbReference type="EMBL" id="MBB6052550.1"/>
    </source>
</evidence>
<evidence type="ECO:0000256" key="7">
    <source>
        <dbReference type="HAMAP-Rule" id="MF_00259"/>
    </source>
</evidence>
<comment type="similarity">
    <text evidence="1 7">Belongs to the GcvT family.</text>
</comment>
<dbReference type="FunFam" id="3.30.70.1400:FF:000001">
    <property type="entry name" value="Aminomethyltransferase"/>
    <property type="match status" value="1"/>
</dbReference>
<dbReference type="GO" id="GO:0008483">
    <property type="term" value="F:transaminase activity"/>
    <property type="evidence" value="ECO:0007669"/>
    <property type="project" value="UniProtKB-KW"/>
</dbReference>
<dbReference type="GO" id="GO:0008168">
    <property type="term" value="F:methyltransferase activity"/>
    <property type="evidence" value="ECO:0007669"/>
    <property type="project" value="UniProtKB-KW"/>
</dbReference>
<comment type="catalytic activity">
    <reaction evidence="6 7">
        <text>N(6)-[(R)-S(8)-aminomethyldihydrolipoyl]-L-lysyl-[protein] + (6S)-5,6,7,8-tetrahydrofolate = N(6)-[(R)-dihydrolipoyl]-L-lysyl-[protein] + (6R)-5,10-methylene-5,6,7,8-tetrahydrofolate + NH4(+)</text>
        <dbReference type="Rhea" id="RHEA:16945"/>
        <dbReference type="Rhea" id="RHEA-COMP:10475"/>
        <dbReference type="Rhea" id="RHEA-COMP:10492"/>
        <dbReference type="ChEBI" id="CHEBI:15636"/>
        <dbReference type="ChEBI" id="CHEBI:28938"/>
        <dbReference type="ChEBI" id="CHEBI:57453"/>
        <dbReference type="ChEBI" id="CHEBI:83100"/>
        <dbReference type="ChEBI" id="CHEBI:83143"/>
        <dbReference type="EC" id="2.1.2.10"/>
    </reaction>
</comment>
<dbReference type="InterPro" id="IPR006222">
    <property type="entry name" value="GCVT_N"/>
</dbReference>
<keyword evidence="11" id="KW-0489">Methyltransferase</keyword>
<dbReference type="GO" id="GO:0004047">
    <property type="term" value="F:aminomethyltransferase activity"/>
    <property type="evidence" value="ECO:0007669"/>
    <property type="project" value="UniProtKB-UniRule"/>
</dbReference>
<evidence type="ECO:0000256" key="6">
    <source>
        <dbReference type="ARBA" id="ARBA00047665"/>
    </source>
</evidence>
<dbReference type="Gene3D" id="4.10.1250.10">
    <property type="entry name" value="Aminomethyltransferase fragment"/>
    <property type="match status" value="1"/>
</dbReference>
<dbReference type="GO" id="GO:0005829">
    <property type="term" value="C:cytosol"/>
    <property type="evidence" value="ECO:0007669"/>
    <property type="project" value="TreeGrafter"/>
</dbReference>
<proteinExistence type="inferred from homology"/>
<dbReference type="FunFam" id="2.40.30.110:FF:000003">
    <property type="entry name" value="Aminomethyltransferase"/>
    <property type="match status" value="1"/>
</dbReference>
<organism evidence="11 12">
    <name type="scientific">Armatimonas rosea</name>
    <dbReference type="NCBI Taxonomy" id="685828"/>
    <lineage>
        <taxon>Bacteria</taxon>
        <taxon>Bacillati</taxon>
        <taxon>Armatimonadota</taxon>
        <taxon>Armatimonadia</taxon>
        <taxon>Armatimonadales</taxon>
        <taxon>Armatimonadaceae</taxon>
        <taxon>Armatimonas</taxon>
    </lineage>
</organism>
<dbReference type="PANTHER" id="PTHR43757:SF2">
    <property type="entry name" value="AMINOMETHYLTRANSFERASE, MITOCHONDRIAL"/>
    <property type="match status" value="1"/>
</dbReference>
<dbReference type="RefSeq" id="WP_184201783.1">
    <property type="nucleotide sequence ID" value="NZ_JACHGW010000004.1"/>
</dbReference>
<evidence type="ECO:0000256" key="2">
    <source>
        <dbReference type="ARBA" id="ARBA00012616"/>
    </source>
</evidence>
<comment type="function">
    <text evidence="7">The glycine cleavage system catalyzes the degradation of glycine.</text>
</comment>
<dbReference type="Gene3D" id="2.40.30.110">
    <property type="entry name" value="Aminomethyltransferase beta-barrel domains"/>
    <property type="match status" value="1"/>
</dbReference>
<dbReference type="SUPFAM" id="SSF103025">
    <property type="entry name" value="Folate-binding domain"/>
    <property type="match status" value="1"/>
</dbReference>
<dbReference type="NCBIfam" id="TIGR00528">
    <property type="entry name" value="gcvT"/>
    <property type="match status" value="1"/>
</dbReference>
<feature type="domain" description="Aminomethyltransferase C-terminal" evidence="10">
    <location>
        <begin position="281"/>
        <end position="360"/>
    </location>
</feature>
<evidence type="ECO:0000256" key="3">
    <source>
        <dbReference type="ARBA" id="ARBA00022576"/>
    </source>
</evidence>
<accession>A0A7W9STH0</accession>
<evidence type="ECO:0000256" key="5">
    <source>
        <dbReference type="ARBA" id="ARBA00031395"/>
    </source>
</evidence>
<dbReference type="InterPro" id="IPR006223">
    <property type="entry name" value="GcvT"/>
</dbReference>
<evidence type="ECO:0000259" key="9">
    <source>
        <dbReference type="Pfam" id="PF01571"/>
    </source>
</evidence>
<comment type="caution">
    <text evidence="11">The sequence shown here is derived from an EMBL/GenBank/DDBJ whole genome shotgun (WGS) entry which is preliminary data.</text>
</comment>
<evidence type="ECO:0000256" key="8">
    <source>
        <dbReference type="PIRSR" id="PIRSR006487-1"/>
    </source>
</evidence>
<keyword evidence="3 7" id="KW-0032">Aminotransferase</keyword>
<dbReference type="NCBIfam" id="NF001567">
    <property type="entry name" value="PRK00389.1"/>
    <property type="match status" value="1"/>
</dbReference>
<sequence length="362" mass="38715">MSENLRRTPLYETHLRSGARLVPFAGWEMPVQYTGVVAEVKAVREATGIFDVSHMGRVWVEGPQAEAFLDYLTVNDVSKLTDGQGQYSLMCYESGGVVDDIIVYRISATGFFVVINAGNRDKDLAWMREKLAGFDATLTDRSDETGLIAVQGPKALELLRGMTQDAIWMGRFQIATVKLGTAGVDLARTGYTGEDGAELVCRADQAALLWDSLIAAGALACGLGARDALRLEAALPLYGHEMDETVNPYEARLGWVVKLDKAANFIGKDVLQAVKASGPARKCVGITLEGKGIPREGYPVCVVGGAPVGHITSGTFSPTVGRGVAMARVESAYAKTGTALEVEIRGARHAATVAALPFYKNV</sequence>
<feature type="binding site" evidence="8">
    <location>
        <position position="198"/>
    </location>
    <ligand>
        <name>substrate</name>
    </ligand>
</feature>
<evidence type="ECO:0000256" key="4">
    <source>
        <dbReference type="ARBA" id="ARBA00022679"/>
    </source>
</evidence>
<dbReference type="GO" id="GO:0005960">
    <property type="term" value="C:glycine cleavage complex"/>
    <property type="evidence" value="ECO:0007669"/>
    <property type="project" value="InterPro"/>
</dbReference>
<dbReference type="Gene3D" id="3.30.1360.120">
    <property type="entry name" value="Probable tRNA modification gtpase trme, domain 1"/>
    <property type="match status" value="1"/>
</dbReference>
<dbReference type="Pfam" id="PF01571">
    <property type="entry name" value="GCV_T"/>
    <property type="match status" value="1"/>
</dbReference>
<dbReference type="InterPro" id="IPR013977">
    <property type="entry name" value="GcvT_C"/>
</dbReference>